<feature type="domain" description="Replication protein A 70 kDa DNA-binding subunit B/D first OB fold" evidence="1">
    <location>
        <begin position="19"/>
        <end position="122"/>
    </location>
</feature>
<dbReference type="PANTHER" id="PTHR47165">
    <property type="entry name" value="OS03G0429900 PROTEIN"/>
    <property type="match status" value="1"/>
</dbReference>
<name>A0A251UCY7_HELAN</name>
<protein>
    <submittedName>
        <fullName evidence="2">Putative nucleic acid-binding, OB-fold protein</fullName>
    </submittedName>
</protein>
<dbReference type="Gene3D" id="2.40.50.140">
    <property type="entry name" value="Nucleic acid-binding proteins"/>
    <property type="match status" value="2"/>
</dbReference>
<dbReference type="Pfam" id="PF02721">
    <property type="entry name" value="DUF223"/>
    <property type="match status" value="1"/>
</dbReference>
<evidence type="ECO:0000313" key="3">
    <source>
        <dbReference type="Proteomes" id="UP000215914"/>
    </source>
</evidence>
<sequence length="321" mass="37064">MEDAKKLVTTMENQGDITLLNDIDALSTNYTIKVKIVSLWRKKMRGNERETYRIDMILMDEMGTKIQAFCLHKLFPKFERHLNVDECLIIKRPSLAPNTASFKIIPNNQKLSFYYHTFVEKCSKWEGPQYIFNFVDFDDVVSQRIKEGTPVGIEDTNKKDGSKGKRLNLKLQDLEYVRIDLALWDDYAKDMYSYMVSKNRETHVVVAVHFGAAKTYKGKWGISNNFDGSRLFINDNFDEMLLFKEKFLSKLAASTESSSHAGSHMMCSVEDEFLNNDVFSPIAYLGSIIEPKKVVIVGTIVAIVSDKMWYYDGCNHCKWNK</sequence>
<dbReference type="InterPro" id="IPR003871">
    <property type="entry name" value="RFA1B/D_OB_1st"/>
</dbReference>
<evidence type="ECO:0000259" key="1">
    <source>
        <dbReference type="Pfam" id="PF02721"/>
    </source>
</evidence>
<dbReference type="SUPFAM" id="SSF50249">
    <property type="entry name" value="Nucleic acid-binding proteins"/>
    <property type="match status" value="2"/>
</dbReference>
<dbReference type="STRING" id="4232.A0A251UCY7"/>
<proteinExistence type="predicted"/>
<evidence type="ECO:0000313" key="2">
    <source>
        <dbReference type="EMBL" id="OTG21198.1"/>
    </source>
</evidence>
<keyword evidence="3" id="KW-1185">Reference proteome</keyword>
<reference evidence="3" key="1">
    <citation type="journal article" date="2017" name="Nature">
        <title>The sunflower genome provides insights into oil metabolism, flowering and Asterid evolution.</title>
        <authorList>
            <person name="Badouin H."/>
            <person name="Gouzy J."/>
            <person name="Grassa C.J."/>
            <person name="Murat F."/>
            <person name="Staton S.E."/>
            <person name="Cottret L."/>
            <person name="Lelandais-Briere C."/>
            <person name="Owens G.L."/>
            <person name="Carrere S."/>
            <person name="Mayjonade B."/>
            <person name="Legrand L."/>
            <person name="Gill N."/>
            <person name="Kane N.C."/>
            <person name="Bowers J.E."/>
            <person name="Hubner S."/>
            <person name="Bellec A."/>
            <person name="Berard A."/>
            <person name="Berges H."/>
            <person name="Blanchet N."/>
            <person name="Boniface M.C."/>
            <person name="Brunel D."/>
            <person name="Catrice O."/>
            <person name="Chaidir N."/>
            <person name="Claudel C."/>
            <person name="Donnadieu C."/>
            <person name="Faraut T."/>
            <person name="Fievet G."/>
            <person name="Helmstetter N."/>
            <person name="King M."/>
            <person name="Knapp S.J."/>
            <person name="Lai Z."/>
            <person name="Le Paslier M.C."/>
            <person name="Lippi Y."/>
            <person name="Lorenzon L."/>
            <person name="Mandel J.R."/>
            <person name="Marage G."/>
            <person name="Marchand G."/>
            <person name="Marquand E."/>
            <person name="Bret-Mestries E."/>
            <person name="Morien E."/>
            <person name="Nambeesan S."/>
            <person name="Nguyen T."/>
            <person name="Pegot-Espagnet P."/>
            <person name="Pouilly N."/>
            <person name="Raftis F."/>
            <person name="Sallet E."/>
            <person name="Schiex T."/>
            <person name="Thomas J."/>
            <person name="Vandecasteele C."/>
            <person name="Vares D."/>
            <person name="Vear F."/>
            <person name="Vautrin S."/>
            <person name="Crespi M."/>
            <person name="Mangin B."/>
            <person name="Burke J.M."/>
            <person name="Salse J."/>
            <person name="Munos S."/>
            <person name="Vincourt P."/>
            <person name="Rieseberg L.H."/>
            <person name="Langlade N.B."/>
        </authorList>
    </citation>
    <scope>NUCLEOTIDE SEQUENCE [LARGE SCALE GENOMIC DNA]</scope>
    <source>
        <strain evidence="3">cv. SF193</strain>
    </source>
</reference>
<dbReference type="PANTHER" id="PTHR47165:SF4">
    <property type="entry name" value="OS03G0429900 PROTEIN"/>
    <property type="match status" value="1"/>
</dbReference>
<accession>A0A251UCY7</accession>
<organism evidence="2 3">
    <name type="scientific">Helianthus annuus</name>
    <name type="common">Common sunflower</name>
    <dbReference type="NCBI Taxonomy" id="4232"/>
    <lineage>
        <taxon>Eukaryota</taxon>
        <taxon>Viridiplantae</taxon>
        <taxon>Streptophyta</taxon>
        <taxon>Embryophyta</taxon>
        <taxon>Tracheophyta</taxon>
        <taxon>Spermatophyta</taxon>
        <taxon>Magnoliopsida</taxon>
        <taxon>eudicotyledons</taxon>
        <taxon>Gunneridae</taxon>
        <taxon>Pentapetalae</taxon>
        <taxon>asterids</taxon>
        <taxon>campanulids</taxon>
        <taxon>Asterales</taxon>
        <taxon>Asteraceae</taxon>
        <taxon>Asteroideae</taxon>
        <taxon>Heliantheae alliance</taxon>
        <taxon>Heliantheae</taxon>
        <taxon>Helianthus</taxon>
    </lineage>
</organism>
<dbReference type="Proteomes" id="UP000215914">
    <property type="component" value="Chromosome 7"/>
</dbReference>
<dbReference type="InParanoid" id="A0A251UCY7"/>
<dbReference type="EMBL" id="CM007896">
    <property type="protein sequence ID" value="OTG21198.1"/>
    <property type="molecule type" value="Genomic_DNA"/>
</dbReference>
<dbReference type="CDD" id="cd04481">
    <property type="entry name" value="RPA1_DBD_B_like"/>
    <property type="match status" value="1"/>
</dbReference>
<dbReference type="InterPro" id="IPR012340">
    <property type="entry name" value="NA-bd_OB-fold"/>
</dbReference>
<dbReference type="OMA" id="HAGSHMM"/>
<dbReference type="CDD" id="cd04480">
    <property type="entry name" value="RPA1_DBD_A_like"/>
    <property type="match status" value="1"/>
</dbReference>
<dbReference type="AlphaFoldDB" id="A0A251UCY7"/>
<gene>
    <name evidence="2" type="ORF">HannXRQ_Chr07g0201551</name>
</gene>